<accession>A0ABQ3I2S9</accession>
<gene>
    <name evidence="2" type="ORF">GCM10011340_12430</name>
</gene>
<keyword evidence="3" id="KW-1185">Reference proteome</keyword>
<feature type="region of interest" description="Disordered" evidence="1">
    <location>
        <begin position="67"/>
        <end position="89"/>
    </location>
</feature>
<proteinExistence type="predicted"/>
<evidence type="ECO:0000313" key="2">
    <source>
        <dbReference type="EMBL" id="GHE59314.1"/>
    </source>
</evidence>
<protein>
    <recommendedName>
        <fullName evidence="4">Lipoprotein</fullName>
    </recommendedName>
</protein>
<evidence type="ECO:0000313" key="3">
    <source>
        <dbReference type="Proteomes" id="UP000658258"/>
    </source>
</evidence>
<dbReference type="PROSITE" id="PS51257">
    <property type="entry name" value="PROKAR_LIPOPROTEIN"/>
    <property type="match status" value="1"/>
</dbReference>
<name>A0ABQ3I2S9_9BACT</name>
<dbReference type="Proteomes" id="UP000658258">
    <property type="component" value="Unassembled WGS sequence"/>
</dbReference>
<evidence type="ECO:0000256" key="1">
    <source>
        <dbReference type="SAM" id="MobiDB-lite"/>
    </source>
</evidence>
<comment type="caution">
    <text evidence="2">The sequence shown here is derived from an EMBL/GenBank/DDBJ whole genome shotgun (WGS) entry which is preliminary data.</text>
</comment>
<dbReference type="EMBL" id="BNAG01000002">
    <property type="protein sequence ID" value="GHE59314.1"/>
    <property type="molecule type" value="Genomic_DNA"/>
</dbReference>
<organism evidence="2 3">
    <name type="scientific">Roseivirga thermotolerans</name>
    <dbReference type="NCBI Taxonomy" id="1758176"/>
    <lineage>
        <taxon>Bacteria</taxon>
        <taxon>Pseudomonadati</taxon>
        <taxon>Bacteroidota</taxon>
        <taxon>Cytophagia</taxon>
        <taxon>Cytophagales</taxon>
        <taxon>Roseivirgaceae</taxon>
        <taxon>Roseivirga</taxon>
    </lineage>
</organism>
<sequence length="320" mass="36389">MKSQKLKTMKKLKVFAAFSALVFLMSSCVYSLFPIYTEDTLVYLPELVGKWFTDPNDPDDYIEFTPMGESNNEKEDGITMNEDSDGDQDTYSYAMQGDGWSIKSDDPITVEIDGKEVSDPVKVKAYYDELFSGMKTDLKKGVGEMAGQLDSAINSEGNEFGKMLKDLGNGVGELGKALKETEAKFKGSAYLTREQSYKMTAMNDGEKEVYQVHVVKIGEDYFLDIYPLPEFTDSSFGENMFPVHSFMKMNLEEGKLKLTLFDLKKLNELFERNLVRLRHEMVDGTVLITAQPKDIQKFLSKYSNDERVFEEGEIYTKMAQ</sequence>
<reference evidence="3" key="1">
    <citation type="journal article" date="2019" name="Int. J. Syst. Evol. Microbiol.">
        <title>The Global Catalogue of Microorganisms (GCM) 10K type strain sequencing project: providing services to taxonomists for standard genome sequencing and annotation.</title>
        <authorList>
            <consortium name="The Broad Institute Genomics Platform"/>
            <consortium name="The Broad Institute Genome Sequencing Center for Infectious Disease"/>
            <person name="Wu L."/>
            <person name="Ma J."/>
        </authorList>
    </citation>
    <scope>NUCLEOTIDE SEQUENCE [LARGE SCALE GENOMIC DNA]</scope>
    <source>
        <strain evidence="3">CGMCC 1.15111</strain>
    </source>
</reference>
<evidence type="ECO:0008006" key="4">
    <source>
        <dbReference type="Google" id="ProtNLM"/>
    </source>
</evidence>